<protein>
    <submittedName>
        <fullName evidence="4">4'-phosphopantetheinyl transferase superfamily protein</fullName>
    </submittedName>
</protein>
<dbReference type="EMBL" id="JADINH010000113">
    <property type="protein sequence ID" value="MBO8415811.1"/>
    <property type="molecule type" value="Genomic_DNA"/>
</dbReference>
<dbReference type="Pfam" id="PF01648">
    <property type="entry name" value="ACPS"/>
    <property type="match status" value="1"/>
</dbReference>
<keyword evidence="2 4" id="KW-0808">Transferase</keyword>
<dbReference type="GO" id="GO:0019878">
    <property type="term" value="P:lysine biosynthetic process via aminoadipic acid"/>
    <property type="evidence" value="ECO:0007669"/>
    <property type="project" value="TreeGrafter"/>
</dbReference>
<dbReference type="GO" id="GO:0000287">
    <property type="term" value="F:magnesium ion binding"/>
    <property type="evidence" value="ECO:0007669"/>
    <property type="project" value="InterPro"/>
</dbReference>
<dbReference type="PANTHER" id="PTHR12215:SF10">
    <property type="entry name" value="L-AMINOADIPATE-SEMIALDEHYDE DEHYDROGENASE-PHOSPHOPANTETHEINYL TRANSFERASE"/>
    <property type="match status" value="1"/>
</dbReference>
<dbReference type="GO" id="GO:0005829">
    <property type="term" value="C:cytosol"/>
    <property type="evidence" value="ECO:0007669"/>
    <property type="project" value="TreeGrafter"/>
</dbReference>
<dbReference type="PANTHER" id="PTHR12215">
    <property type="entry name" value="PHOSPHOPANTETHEINE TRANSFERASE"/>
    <property type="match status" value="1"/>
</dbReference>
<organism evidence="4 5">
    <name type="scientific">Candidatus Avisuccinivibrio stercorigallinarum</name>
    <dbReference type="NCBI Taxonomy" id="2840704"/>
    <lineage>
        <taxon>Bacteria</taxon>
        <taxon>Pseudomonadati</taxon>
        <taxon>Pseudomonadota</taxon>
        <taxon>Gammaproteobacteria</taxon>
        <taxon>Aeromonadales</taxon>
        <taxon>Succinivibrionaceae</taxon>
        <taxon>Succinivibrionaceae incertae sedis</taxon>
        <taxon>Candidatus Avisuccinivibrio</taxon>
    </lineage>
</organism>
<dbReference type="InterPro" id="IPR050559">
    <property type="entry name" value="P-Pant_transferase_sf"/>
</dbReference>
<evidence type="ECO:0000313" key="5">
    <source>
        <dbReference type="Proteomes" id="UP000823631"/>
    </source>
</evidence>
<evidence type="ECO:0000313" key="4">
    <source>
        <dbReference type="EMBL" id="MBO8415811.1"/>
    </source>
</evidence>
<proteinExistence type="inferred from homology"/>
<feature type="domain" description="4'-phosphopantetheinyl transferase" evidence="3">
    <location>
        <begin position="99"/>
        <end position="179"/>
    </location>
</feature>
<evidence type="ECO:0000259" key="3">
    <source>
        <dbReference type="Pfam" id="PF01648"/>
    </source>
</evidence>
<sequence length="252" mass="28141">MALYLFSALFSELGETTDARDLAEMQRIGLHAKRAQIFLKERFFLRCAMNYMCGRPQDTPLSEVKRLEHGKPYFVGSEVHFNITHSGGSILILFSDLSAVGLDAEILRLRRNLTSLAKKVLSAEEYNKFSALLQADEAAGLSADSLQRQSLRYFLLHWTHRECLLKHSGIGLAGLSGIDRQHQMYLSPLNPPGTLKSFKLADICPEQGWFTIFPAEDAGLKAFACSKDADGKLCFTKRALTELCSYQVQTSA</sequence>
<reference evidence="4" key="2">
    <citation type="journal article" date="2021" name="PeerJ">
        <title>Extensive microbial diversity within the chicken gut microbiome revealed by metagenomics and culture.</title>
        <authorList>
            <person name="Gilroy R."/>
            <person name="Ravi A."/>
            <person name="Getino M."/>
            <person name="Pursley I."/>
            <person name="Horton D.L."/>
            <person name="Alikhan N.F."/>
            <person name="Baker D."/>
            <person name="Gharbi K."/>
            <person name="Hall N."/>
            <person name="Watson M."/>
            <person name="Adriaenssens E.M."/>
            <person name="Foster-Nyarko E."/>
            <person name="Jarju S."/>
            <person name="Secka A."/>
            <person name="Antonio M."/>
            <person name="Oren A."/>
            <person name="Chaudhuri R.R."/>
            <person name="La Ragione R."/>
            <person name="Hildebrand F."/>
            <person name="Pallen M.J."/>
        </authorList>
    </citation>
    <scope>NUCLEOTIDE SEQUENCE</scope>
    <source>
        <strain evidence="4">17213</strain>
    </source>
</reference>
<reference evidence="4" key="1">
    <citation type="submission" date="2020-10" db="EMBL/GenBank/DDBJ databases">
        <authorList>
            <person name="Gilroy R."/>
        </authorList>
    </citation>
    <scope>NUCLEOTIDE SEQUENCE</scope>
    <source>
        <strain evidence="4">17213</strain>
    </source>
</reference>
<gene>
    <name evidence="4" type="ORF">IAB19_05480</name>
</gene>
<name>A0A9D9D9W7_9GAMM</name>
<comment type="similarity">
    <text evidence="1">Belongs to the P-Pant transferase superfamily. Gsp/Sfp/HetI/AcpT family.</text>
</comment>
<dbReference type="GO" id="GO:0008897">
    <property type="term" value="F:holo-[acyl-carrier-protein] synthase activity"/>
    <property type="evidence" value="ECO:0007669"/>
    <property type="project" value="InterPro"/>
</dbReference>
<comment type="caution">
    <text evidence="4">The sequence shown here is derived from an EMBL/GenBank/DDBJ whole genome shotgun (WGS) entry which is preliminary data.</text>
</comment>
<dbReference type="AlphaFoldDB" id="A0A9D9D9W7"/>
<dbReference type="Gene3D" id="3.90.470.20">
    <property type="entry name" value="4'-phosphopantetheinyl transferase domain"/>
    <property type="match status" value="1"/>
</dbReference>
<dbReference type="Proteomes" id="UP000823631">
    <property type="component" value="Unassembled WGS sequence"/>
</dbReference>
<accession>A0A9D9D9W7</accession>
<dbReference type="SUPFAM" id="SSF56214">
    <property type="entry name" value="4'-phosphopantetheinyl transferase"/>
    <property type="match status" value="2"/>
</dbReference>
<dbReference type="InterPro" id="IPR037143">
    <property type="entry name" value="4-PPantetheinyl_Trfase_dom_sf"/>
</dbReference>
<evidence type="ECO:0000256" key="1">
    <source>
        <dbReference type="ARBA" id="ARBA00010990"/>
    </source>
</evidence>
<dbReference type="InterPro" id="IPR008278">
    <property type="entry name" value="4-PPantetheinyl_Trfase_dom"/>
</dbReference>
<evidence type="ECO:0000256" key="2">
    <source>
        <dbReference type="ARBA" id="ARBA00022679"/>
    </source>
</evidence>